<dbReference type="Proteomes" id="UP000676967">
    <property type="component" value="Chromosome"/>
</dbReference>
<dbReference type="InterPro" id="IPR022603">
    <property type="entry name" value="DUF3152"/>
</dbReference>
<evidence type="ECO:0000256" key="2">
    <source>
        <dbReference type="SAM" id="Phobius"/>
    </source>
</evidence>
<dbReference type="EMBL" id="AP023356">
    <property type="protein sequence ID" value="BCJ44216.1"/>
    <property type="molecule type" value="Genomic_DNA"/>
</dbReference>
<protein>
    <submittedName>
        <fullName evidence="4">Lipoprotein</fullName>
    </submittedName>
</protein>
<feature type="transmembrane region" description="Helical" evidence="2">
    <location>
        <begin position="24"/>
        <end position="43"/>
    </location>
</feature>
<feature type="compositionally biased region" description="Low complexity" evidence="1">
    <location>
        <begin position="75"/>
        <end position="87"/>
    </location>
</feature>
<evidence type="ECO:0000313" key="5">
    <source>
        <dbReference type="Proteomes" id="UP000676967"/>
    </source>
</evidence>
<evidence type="ECO:0000313" key="4">
    <source>
        <dbReference type="EMBL" id="BCJ44216.1"/>
    </source>
</evidence>
<sequence length="294" mass="31134">MIAPVAPVLEPETPPPADDRWRQWWLALFAVTMVLLTVVTMAYRGASSAPSAALSITPTPSVPVTPSPSAPILESTPASASPSATPTPVAPKVLQIAGAVPAHGSGTFAYAVKRAPILGAKGPIRRFRVAVEKGSGEDPEAFATQVVSTLGDPRSWIGNGTLRLQMVGAGETADFTVYLATRDSAGRMCQRGGTNIRIGGVPYTSCRATGQAIINLDRYRKSAKPYLNAKVPLATYRNYVINHEVGHELGRHHEGCPKSGGPAPVMVQQTLTTRGCVPYAWPRLNNKPFAGPHL</sequence>
<organism evidence="4 5">
    <name type="scientific">Actinoplanes ianthinogenes</name>
    <dbReference type="NCBI Taxonomy" id="122358"/>
    <lineage>
        <taxon>Bacteria</taxon>
        <taxon>Bacillati</taxon>
        <taxon>Actinomycetota</taxon>
        <taxon>Actinomycetes</taxon>
        <taxon>Micromonosporales</taxon>
        <taxon>Micromonosporaceae</taxon>
        <taxon>Actinoplanes</taxon>
    </lineage>
</organism>
<keyword evidence="4" id="KW-0449">Lipoprotein</keyword>
<dbReference type="Pfam" id="PF11350">
    <property type="entry name" value="DUF3152"/>
    <property type="match status" value="1"/>
</dbReference>
<accession>A0ABN6CIM0</accession>
<keyword evidence="2" id="KW-0472">Membrane</keyword>
<keyword evidence="2" id="KW-1133">Transmembrane helix</keyword>
<name>A0ABN6CIM0_9ACTN</name>
<evidence type="ECO:0000259" key="3">
    <source>
        <dbReference type="Pfam" id="PF11350"/>
    </source>
</evidence>
<dbReference type="RefSeq" id="WP_189329132.1">
    <property type="nucleotide sequence ID" value="NZ_AP023356.1"/>
</dbReference>
<proteinExistence type="predicted"/>
<keyword evidence="5" id="KW-1185">Reference proteome</keyword>
<feature type="domain" description="DUF3152" evidence="3">
    <location>
        <begin position="98"/>
        <end position="273"/>
    </location>
</feature>
<gene>
    <name evidence="4" type="ORF">Aiant_48730</name>
</gene>
<reference evidence="4 5" key="1">
    <citation type="submission" date="2020-08" db="EMBL/GenBank/DDBJ databases">
        <title>Whole genome shotgun sequence of Actinoplanes ianthinogenes NBRC 13996.</title>
        <authorList>
            <person name="Komaki H."/>
            <person name="Tamura T."/>
        </authorList>
    </citation>
    <scope>NUCLEOTIDE SEQUENCE [LARGE SCALE GENOMIC DNA]</scope>
    <source>
        <strain evidence="4 5">NBRC 13996</strain>
    </source>
</reference>
<feature type="region of interest" description="Disordered" evidence="1">
    <location>
        <begin position="51"/>
        <end position="87"/>
    </location>
</feature>
<evidence type="ECO:0000256" key="1">
    <source>
        <dbReference type="SAM" id="MobiDB-lite"/>
    </source>
</evidence>
<keyword evidence="2" id="KW-0812">Transmembrane</keyword>
<dbReference type="SUPFAM" id="SSF55486">
    <property type="entry name" value="Metalloproteases ('zincins'), catalytic domain"/>
    <property type="match status" value="1"/>
</dbReference>
<feature type="compositionally biased region" description="Pro residues" evidence="1">
    <location>
        <begin position="60"/>
        <end position="69"/>
    </location>
</feature>